<feature type="domain" description="Alpha-D-phosphohexomutase alpha/beta/alpha" evidence="11">
    <location>
        <begin position="259"/>
        <end position="349"/>
    </location>
</feature>
<dbReference type="GO" id="GO:0004615">
    <property type="term" value="F:phosphomannomutase activity"/>
    <property type="evidence" value="ECO:0007669"/>
    <property type="project" value="TreeGrafter"/>
</dbReference>
<evidence type="ECO:0000256" key="3">
    <source>
        <dbReference type="ARBA" id="ARBA00022553"/>
    </source>
</evidence>
<dbReference type="SUPFAM" id="SSF53738">
    <property type="entry name" value="Phosphoglucomutase, first 3 domains"/>
    <property type="match status" value="3"/>
</dbReference>
<evidence type="ECO:0000256" key="4">
    <source>
        <dbReference type="ARBA" id="ARBA00022723"/>
    </source>
</evidence>
<dbReference type="Pfam" id="PF02879">
    <property type="entry name" value="PGM_PMM_II"/>
    <property type="match status" value="1"/>
</dbReference>
<feature type="domain" description="Alpha-D-phosphohexomutase alpha/beta/alpha" evidence="10">
    <location>
        <begin position="145"/>
        <end position="242"/>
    </location>
</feature>
<keyword evidence="5 7" id="KW-0460">Magnesium</keyword>
<dbReference type="PROSITE" id="PS00710">
    <property type="entry name" value="PGM_PMM"/>
    <property type="match status" value="1"/>
</dbReference>
<proteinExistence type="inferred from homology"/>
<dbReference type="PANTHER" id="PTHR42946">
    <property type="entry name" value="PHOSPHOHEXOSE MUTASE"/>
    <property type="match status" value="1"/>
</dbReference>
<dbReference type="Pfam" id="PF00408">
    <property type="entry name" value="PGM_PMM_IV"/>
    <property type="match status" value="1"/>
</dbReference>
<evidence type="ECO:0000259" key="9">
    <source>
        <dbReference type="Pfam" id="PF02878"/>
    </source>
</evidence>
<gene>
    <name evidence="12" type="primary">noeK</name>
    <name evidence="12" type="ORF">GCM10011452_23890</name>
</gene>
<dbReference type="SUPFAM" id="SSF55957">
    <property type="entry name" value="Phosphoglucomutase, C-terminal domain"/>
    <property type="match status" value="1"/>
</dbReference>
<dbReference type="RefSeq" id="WP_189634105.1">
    <property type="nucleotide sequence ID" value="NZ_BMYQ01000007.1"/>
</dbReference>
<evidence type="ECO:0000256" key="5">
    <source>
        <dbReference type="ARBA" id="ARBA00022842"/>
    </source>
</evidence>
<evidence type="ECO:0000256" key="1">
    <source>
        <dbReference type="ARBA" id="ARBA00001946"/>
    </source>
</evidence>
<dbReference type="Pfam" id="PF02878">
    <property type="entry name" value="PGM_PMM_I"/>
    <property type="match status" value="1"/>
</dbReference>
<evidence type="ECO:0000256" key="6">
    <source>
        <dbReference type="ARBA" id="ARBA00023235"/>
    </source>
</evidence>
<dbReference type="GO" id="GO:0005975">
    <property type="term" value="P:carbohydrate metabolic process"/>
    <property type="evidence" value="ECO:0007669"/>
    <property type="project" value="InterPro"/>
</dbReference>
<accession>A0A918IVP1</accession>
<dbReference type="Proteomes" id="UP000628984">
    <property type="component" value="Unassembled WGS sequence"/>
</dbReference>
<dbReference type="GO" id="GO:0000287">
    <property type="term" value="F:magnesium ion binding"/>
    <property type="evidence" value="ECO:0007669"/>
    <property type="project" value="InterPro"/>
</dbReference>
<keyword evidence="4 7" id="KW-0479">Metal-binding</keyword>
<name>A0A918IVP1_9RHOB</name>
<feature type="domain" description="Alpha-D-phosphohexomutase alpha/beta/alpha" evidence="9">
    <location>
        <begin position="4"/>
        <end position="124"/>
    </location>
</feature>
<dbReference type="InterPro" id="IPR005844">
    <property type="entry name" value="A-D-PHexomutase_a/b/a-I"/>
</dbReference>
<evidence type="ECO:0000259" key="10">
    <source>
        <dbReference type="Pfam" id="PF02879"/>
    </source>
</evidence>
<dbReference type="InterPro" id="IPR016055">
    <property type="entry name" value="A-D-PHexomutase_a/b/a-I/II/III"/>
</dbReference>
<dbReference type="InterPro" id="IPR016066">
    <property type="entry name" value="A-D-PHexomutase_CS"/>
</dbReference>
<feature type="domain" description="Alpha-D-phosphohexomutase C-terminal" evidence="8">
    <location>
        <begin position="391"/>
        <end position="447"/>
    </location>
</feature>
<comment type="caution">
    <text evidence="12">The sequence shown here is derived from an EMBL/GenBank/DDBJ whole genome shotgun (WGS) entry which is preliminary data.</text>
</comment>
<dbReference type="PANTHER" id="PTHR42946:SF1">
    <property type="entry name" value="PHOSPHOGLUCOMUTASE (ALPHA-D-GLUCOSE-1,6-BISPHOSPHATE-DEPENDENT)"/>
    <property type="match status" value="1"/>
</dbReference>
<dbReference type="InterPro" id="IPR005846">
    <property type="entry name" value="A-D-PHexomutase_a/b/a-III"/>
</dbReference>
<dbReference type="Pfam" id="PF02880">
    <property type="entry name" value="PGM_PMM_III"/>
    <property type="match status" value="1"/>
</dbReference>
<keyword evidence="3" id="KW-0597">Phosphoprotein</keyword>
<sequence length="458" mass="46881">MTPKFGTSGLRGLVTDLTPALVADYLRAFLAACPSGTGLWVGQDLRPSSPALAAAVMQAAQAEGVPVVDCGAVPTPALALAAMQAGAAAVMVTGSHIPADRNGLKFYVPSGEITKQDEAAILANLGRPGAGRTAPAAQNQTAGDAWVNRYVTAFGPLALAGQRIGVWSHSAVSRDLLLGAIQRLGGTAVELGRSDHFIPVDTEAVPEAVRATLAAWVREHTLDAVISTDGDGDRPLLVDDRGAVVPGDVLGQITAAVLGAETVVTPVSSNGGVEAAGVFARVIRTRIGSPFVIAAMADAPRVVGYEANGGFLLGFAAEGPAGTLAPLATRDSLLPLVATLAASRRAGGVSARVAQEPARFTAADRLENIPTEASAALLADFAAEIGRVEAFLAPLGETWTATDRTDGLRFQLASGRVLHLRPSGNAPEFRVYTEAESPASAAALMQAAFATLRLRLVA</sequence>
<protein>
    <submittedName>
        <fullName evidence="12">Phosphomannomutase</fullName>
    </submittedName>
</protein>
<comment type="cofactor">
    <cofactor evidence="1">
        <name>Mg(2+)</name>
        <dbReference type="ChEBI" id="CHEBI:18420"/>
    </cofactor>
</comment>
<evidence type="ECO:0000256" key="2">
    <source>
        <dbReference type="ARBA" id="ARBA00010231"/>
    </source>
</evidence>
<dbReference type="InterPro" id="IPR036900">
    <property type="entry name" value="A-D-PHexomutase_C_sf"/>
</dbReference>
<comment type="similarity">
    <text evidence="2 7">Belongs to the phosphohexose mutase family.</text>
</comment>
<reference evidence="12" key="1">
    <citation type="journal article" date="2014" name="Int. J. Syst. Evol. Microbiol.">
        <title>Complete genome sequence of Corynebacterium casei LMG S-19264T (=DSM 44701T), isolated from a smear-ripened cheese.</title>
        <authorList>
            <consortium name="US DOE Joint Genome Institute (JGI-PGF)"/>
            <person name="Walter F."/>
            <person name="Albersmeier A."/>
            <person name="Kalinowski J."/>
            <person name="Ruckert C."/>
        </authorList>
    </citation>
    <scope>NUCLEOTIDE SEQUENCE</scope>
    <source>
        <strain evidence="12">KCTC 23714</strain>
    </source>
</reference>
<dbReference type="InterPro" id="IPR005843">
    <property type="entry name" value="A-D-PHexomutase_C"/>
</dbReference>
<dbReference type="Gene3D" id="3.40.120.10">
    <property type="entry name" value="Alpha-D-Glucose-1,6-Bisphosphate, subunit A, domain 3"/>
    <property type="match status" value="3"/>
</dbReference>
<reference evidence="12" key="2">
    <citation type="submission" date="2020-09" db="EMBL/GenBank/DDBJ databases">
        <authorList>
            <person name="Sun Q."/>
            <person name="Kim S."/>
        </authorList>
    </citation>
    <scope>NUCLEOTIDE SEQUENCE</scope>
    <source>
        <strain evidence="12">KCTC 23714</strain>
    </source>
</reference>
<dbReference type="EMBL" id="BMYQ01000007">
    <property type="protein sequence ID" value="GGW34699.1"/>
    <property type="molecule type" value="Genomic_DNA"/>
</dbReference>
<keyword evidence="6" id="KW-0413">Isomerase</keyword>
<evidence type="ECO:0000259" key="11">
    <source>
        <dbReference type="Pfam" id="PF02880"/>
    </source>
</evidence>
<evidence type="ECO:0000313" key="13">
    <source>
        <dbReference type="Proteomes" id="UP000628984"/>
    </source>
</evidence>
<evidence type="ECO:0000256" key="7">
    <source>
        <dbReference type="RuleBase" id="RU004326"/>
    </source>
</evidence>
<evidence type="ECO:0000313" key="12">
    <source>
        <dbReference type="EMBL" id="GGW34699.1"/>
    </source>
</evidence>
<organism evidence="12 13">
    <name type="scientific">Gemmobacter lanyuensis</name>
    <dbReference type="NCBI Taxonomy" id="1054497"/>
    <lineage>
        <taxon>Bacteria</taxon>
        <taxon>Pseudomonadati</taxon>
        <taxon>Pseudomonadota</taxon>
        <taxon>Alphaproteobacteria</taxon>
        <taxon>Rhodobacterales</taxon>
        <taxon>Paracoccaceae</taxon>
        <taxon>Gemmobacter</taxon>
    </lineage>
</organism>
<dbReference type="InterPro" id="IPR005845">
    <property type="entry name" value="A-D-PHexomutase_a/b/a-II"/>
</dbReference>
<evidence type="ECO:0000259" key="8">
    <source>
        <dbReference type="Pfam" id="PF00408"/>
    </source>
</evidence>
<dbReference type="Gene3D" id="3.30.310.50">
    <property type="entry name" value="Alpha-D-phosphohexomutase, C-terminal domain"/>
    <property type="match status" value="1"/>
</dbReference>
<keyword evidence="13" id="KW-1185">Reference proteome</keyword>
<dbReference type="AlphaFoldDB" id="A0A918IVP1"/>
<dbReference type="InterPro" id="IPR050060">
    <property type="entry name" value="Phosphoglucosamine_mutase"/>
</dbReference>